<dbReference type="KEGG" id="nta:107828975"/>
<protein>
    <submittedName>
        <fullName evidence="1">Uncharacterized mitochondrial protein AtMg00860-like</fullName>
    </submittedName>
</protein>
<reference evidence="1" key="1">
    <citation type="submission" date="2025-08" db="UniProtKB">
        <authorList>
            <consortium name="RefSeq"/>
        </authorList>
    </citation>
    <scope>IDENTIFICATION</scope>
</reference>
<name>A0A1S4DEH3_TOBAC</name>
<dbReference type="Gene3D" id="3.30.70.270">
    <property type="match status" value="1"/>
</dbReference>
<dbReference type="FunFam" id="3.30.70.270:FF:000020">
    <property type="entry name" value="Transposon Tf2-6 polyprotein-like Protein"/>
    <property type="match status" value="1"/>
</dbReference>
<dbReference type="InterPro" id="IPR043128">
    <property type="entry name" value="Rev_trsase/Diguanyl_cyclase"/>
</dbReference>
<sequence>MQGRSFKEDLLIIPLGGCDIVLGNDWMKKHNPTKFDMRGTVSLLEERIISWYCMAFLKRPQVEYLGHIITKEGVSTDPAKIRAMVKCPRPSLVKALRGFLGFTGYYGKYVAGYGAICRPLIDLLKKDSFKWSEDAELAFSTLKSAMTSTLVLILPDYFQGIHS</sequence>
<dbReference type="InterPro" id="IPR051320">
    <property type="entry name" value="Viral_Replic_Matur_Polypro"/>
</dbReference>
<proteinExistence type="predicted"/>
<dbReference type="PANTHER" id="PTHR33064:SF40">
    <property type="entry name" value="REVERSE TRANSCRIPTASE_RETROTRANSPOSON-DERIVED PROTEIN RNASE H-LIKE DOMAIN-CONTAINING PROTEIN"/>
    <property type="match status" value="1"/>
</dbReference>
<dbReference type="RefSeq" id="XP_016511865.1">
    <property type="nucleotide sequence ID" value="XM_016656379.1"/>
</dbReference>
<dbReference type="STRING" id="4097.A0A1S4DEH3"/>
<organism evidence="1">
    <name type="scientific">Nicotiana tabacum</name>
    <name type="common">Common tobacco</name>
    <dbReference type="NCBI Taxonomy" id="4097"/>
    <lineage>
        <taxon>Eukaryota</taxon>
        <taxon>Viridiplantae</taxon>
        <taxon>Streptophyta</taxon>
        <taxon>Embryophyta</taxon>
        <taxon>Tracheophyta</taxon>
        <taxon>Spermatophyta</taxon>
        <taxon>Magnoliopsida</taxon>
        <taxon>eudicotyledons</taxon>
        <taxon>Gunneridae</taxon>
        <taxon>Pentapetalae</taxon>
        <taxon>asterids</taxon>
        <taxon>lamiids</taxon>
        <taxon>Solanales</taxon>
        <taxon>Solanaceae</taxon>
        <taxon>Nicotianoideae</taxon>
        <taxon>Nicotianeae</taxon>
        <taxon>Nicotiana</taxon>
    </lineage>
</organism>
<dbReference type="AlphaFoldDB" id="A0A1S4DEH3"/>
<accession>A0A1S4DEH3</accession>
<dbReference type="PANTHER" id="PTHR33064">
    <property type="entry name" value="POL PROTEIN"/>
    <property type="match status" value="1"/>
</dbReference>
<dbReference type="InterPro" id="IPR043502">
    <property type="entry name" value="DNA/RNA_pol_sf"/>
</dbReference>
<gene>
    <name evidence="1" type="primary">LOC107828975</name>
</gene>
<evidence type="ECO:0000313" key="1">
    <source>
        <dbReference type="RefSeq" id="XP_016511865.1"/>
    </source>
</evidence>
<dbReference type="OrthoDB" id="1909920at2759"/>
<dbReference type="PaxDb" id="4097-A0A1S4DEH3"/>
<dbReference type="SUPFAM" id="SSF56672">
    <property type="entry name" value="DNA/RNA polymerases"/>
    <property type="match status" value="1"/>
</dbReference>